<dbReference type="Proteomes" id="UP000183469">
    <property type="component" value="Unassembled WGS sequence"/>
</dbReference>
<protein>
    <submittedName>
        <fullName evidence="5">L-iditol 2-dehydrogenase</fullName>
    </submittedName>
</protein>
<dbReference type="SMART" id="SM00829">
    <property type="entry name" value="PKS_ER"/>
    <property type="match status" value="1"/>
</dbReference>
<dbReference type="RefSeq" id="WP_074673021.1">
    <property type="nucleotide sequence ID" value="NZ_FNQG01000011.1"/>
</dbReference>
<keyword evidence="3" id="KW-0560">Oxidoreductase</keyword>
<evidence type="ECO:0000259" key="4">
    <source>
        <dbReference type="SMART" id="SM00829"/>
    </source>
</evidence>
<name>A0A1H3ZJ55_SELRU</name>
<evidence type="ECO:0000256" key="3">
    <source>
        <dbReference type="ARBA" id="ARBA00023002"/>
    </source>
</evidence>
<dbReference type="AlphaFoldDB" id="A0A1H3ZJ55"/>
<dbReference type="OrthoDB" id="1674659at2"/>
<sequence length="342" mass="37304">MMALNLHGVGDLRYEEVPCPECKPGEVLLKIKAVGICGSDIPRAFTKGTYHFPTIIGHEFAGEIVEAEDSELVGRGASVFPLLPCGKCPACREEQYARCSDYDYYGSRRDGAMAEYLAVKRENLCLLPEGVSYEEAAMSEPAAVAIHAFKKSGVGKGDTLLIYGIGTIGLILAQWAKAAGVKNIILVARTDDKVEFAKKLGFPLAVNAKREDLGKLVEGVTEGKGADACIEGTGASEPWAECISLAKAGGRVVCLGNPLGGMSLSQDAYWKILRKELALAGTWNSSFGSRENDWREAVKAMQDKRLDLKSLITHKFSLDEYQEAFSLMHERREMYCKVMFVS</sequence>
<dbReference type="InterPro" id="IPR013154">
    <property type="entry name" value="ADH-like_N"/>
</dbReference>
<dbReference type="InterPro" id="IPR020843">
    <property type="entry name" value="ER"/>
</dbReference>
<dbReference type="SUPFAM" id="SSF50129">
    <property type="entry name" value="GroES-like"/>
    <property type="match status" value="1"/>
</dbReference>
<gene>
    <name evidence="5" type="ORF">SAMN05660648_02460</name>
</gene>
<dbReference type="InterPro" id="IPR011032">
    <property type="entry name" value="GroES-like_sf"/>
</dbReference>
<dbReference type="Gene3D" id="3.40.50.720">
    <property type="entry name" value="NAD(P)-binding Rossmann-like Domain"/>
    <property type="match status" value="1"/>
</dbReference>
<evidence type="ECO:0000256" key="1">
    <source>
        <dbReference type="ARBA" id="ARBA00022723"/>
    </source>
</evidence>
<evidence type="ECO:0000256" key="2">
    <source>
        <dbReference type="ARBA" id="ARBA00022833"/>
    </source>
</evidence>
<evidence type="ECO:0000313" key="5">
    <source>
        <dbReference type="EMBL" id="SEA23730.1"/>
    </source>
</evidence>
<keyword evidence="1" id="KW-0479">Metal-binding</keyword>
<dbReference type="GO" id="GO:0016491">
    <property type="term" value="F:oxidoreductase activity"/>
    <property type="evidence" value="ECO:0007669"/>
    <property type="project" value="UniProtKB-KW"/>
</dbReference>
<reference evidence="5 6" key="1">
    <citation type="submission" date="2016-10" db="EMBL/GenBank/DDBJ databases">
        <authorList>
            <person name="de Groot N.N."/>
        </authorList>
    </citation>
    <scope>NUCLEOTIDE SEQUENCE [LARGE SCALE GENOMIC DNA]</scope>
    <source>
        <strain evidence="5 6">DSM 2872</strain>
    </source>
</reference>
<proteinExistence type="predicted"/>
<dbReference type="GO" id="GO:0046872">
    <property type="term" value="F:metal ion binding"/>
    <property type="evidence" value="ECO:0007669"/>
    <property type="project" value="UniProtKB-KW"/>
</dbReference>
<dbReference type="PANTHER" id="PTHR43401">
    <property type="entry name" value="L-THREONINE 3-DEHYDROGENASE"/>
    <property type="match status" value="1"/>
</dbReference>
<dbReference type="InterPro" id="IPR013149">
    <property type="entry name" value="ADH-like_C"/>
</dbReference>
<keyword evidence="2" id="KW-0862">Zinc</keyword>
<feature type="domain" description="Enoyl reductase (ER)" evidence="4">
    <location>
        <begin position="8"/>
        <end position="340"/>
    </location>
</feature>
<dbReference type="SUPFAM" id="SSF51735">
    <property type="entry name" value="NAD(P)-binding Rossmann-fold domains"/>
    <property type="match status" value="1"/>
</dbReference>
<organism evidence="5 6">
    <name type="scientific">Selenomonas ruminantium</name>
    <dbReference type="NCBI Taxonomy" id="971"/>
    <lineage>
        <taxon>Bacteria</taxon>
        <taxon>Bacillati</taxon>
        <taxon>Bacillota</taxon>
        <taxon>Negativicutes</taxon>
        <taxon>Selenomonadales</taxon>
        <taxon>Selenomonadaceae</taxon>
        <taxon>Selenomonas</taxon>
    </lineage>
</organism>
<dbReference type="CDD" id="cd08236">
    <property type="entry name" value="sugar_DH"/>
    <property type="match status" value="1"/>
</dbReference>
<dbReference type="Pfam" id="PF08240">
    <property type="entry name" value="ADH_N"/>
    <property type="match status" value="1"/>
</dbReference>
<dbReference type="InterPro" id="IPR050129">
    <property type="entry name" value="Zn_alcohol_dh"/>
</dbReference>
<dbReference type="PANTHER" id="PTHR43401:SF2">
    <property type="entry name" value="L-THREONINE 3-DEHYDROGENASE"/>
    <property type="match status" value="1"/>
</dbReference>
<dbReference type="EMBL" id="FNQG01000011">
    <property type="protein sequence ID" value="SEA23730.1"/>
    <property type="molecule type" value="Genomic_DNA"/>
</dbReference>
<accession>A0A1H3ZJ55</accession>
<dbReference type="InterPro" id="IPR036291">
    <property type="entry name" value="NAD(P)-bd_dom_sf"/>
</dbReference>
<dbReference type="Gene3D" id="3.90.180.10">
    <property type="entry name" value="Medium-chain alcohol dehydrogenases, catalytic domain"/>
    <property type="match status" value="1"/>
</dbReference>
<dbReference type="Pfam" id="PF00107">
    <property type="entry name" value="ADH_zinc_N"/>
    <property type="match status" value="1"/>
</dbReference>
<evidence type="ECO:0000313" key="6">
    <source>
        <dbReference type="Proteomes" id="UP000183469"/>
    </source>
</evidence>